<feature type="non-terminal residue" evidence="5">
    <location>
        <position position="1"/>
    </location>
</feature>
<dbReference type="Pfam" id="PF13193">
    <property type="entry name" value="AMP-binding_C"/>
    <property type="match status" value="1"/>
</dbReference>
<feature type="domain" description="AMP-binding enzyme C-terminal" evidence="4">
    <location>
        <begin position="193"/>
        <end position="254"/>
    </location>
</feature>
<keyword evidence="2 5" id="KW-0436">Ligase</keyword>
<evidence type="ECO:0000259" key="4">
    <source>
        <dbReference type="Pfam" id="PF13193"/>
    </source>
</evidence>
<comment type="caution">
    <text evidence="5">The sequence shown here is derived from an EMBL/GenBank/DDBJ whole genome shotgun (WGS) entry which is preliminary data.</text>
</comment>
<sequence>RYLLSLPLNHVGGLAIIVRCLTGGAAMVLGGRAEDADFLERLGVTHVSMVETQLRRLLDAGRPIPERLRCALLGGGPVAPELLSRATQQGLPCCVSYGLTEMASQVVTHTPAGEAVVLPHRECRIGADGELLVRGGTLFLGYLAEGRLRPATDEAGWFHTRDLGRWRAGRLELLGRKDNQFVSGGENVQPEAIERVLREHPEISEAVVVPRSDPDLGQRPVAFLEGDAIPADTALHAWLRERLSPHLRPAAFHPLPRREGLKARRAELIELAEQRPA</sequence>
<dbReference type="SUPFAM" id="SSF56801">
    <property type="entry name" value="Acetyl-CoA synthetase-like"/>
    <property type="match status" value="1"/>
</dbReference>
<dbReference type="EMBL" id="NRSH01000162">
    <property type="protein sequence ID" value="MBK1727488.1"/>
    <property type="molecule type" value="Genomic_DNA"/>
</dbReference>
<gene>
    <name evidence="5" type="ORF">CKO13_10785</name>
</gene>
<dbReference type="InterPro" id="IPR025110">
    <property type="entry name" value="AMP-bd_C"/>
</dbReference>
<evidence type="ECO:0000256" key="1">
    <source>
        <dbReference type="ARBA" id="ARBA00006432"/>
    </source>
</evidence>
<evidence type="ECO:0000259" key="3">
    <source>
        <dbReference type="Pfam" id="PF00501"/>
    </source>
</evidence>
<accession>A0ABS1E703</accession>
<dbReference type="Proteomes" id="UP000738126">
    <property type="component" value="Unassembled WGS sequence"/>
</dbReference>
<dbReference type="Gene3D" id="3.30.300.30">
    <property type="match status" value="1"/>
</dbReference>
<reference evidence="5 6" key="1">
    <citation type="journal article" date="2020" name="Microorganisms">
        <title>Osmotic Adaptation and Compatible Solute Biosynthesis of Phototrophic Bacteria as Revealed from Genome Analyses.</title>
        <authorList>
            <person name="Imhoff J.F."/>
            <person name="Rahn T."/>
            <person name="Kunzel S."/>
            <person name="Keller A."/>
            <person name="Neulinger S.C."/>
        </authorList>
    </citation>
    <scope>NUCLEOTIDE SEQUENCE [LARGE SCALE GENOMIC DNA]</scope>
    <source>
        <strain evidence="5 6">DSM 15116</strain>
    </source>
</reference>
<dbReference type="PANTHER" id="PTHR43201:SF5">
    <property type="entry name" value="MEDIUM-CHAIN ACYL-COA LIGASE ACSF2, MITOCHONDRIAL"/>
    <property type="match status" value="1"/>
</dbReference>
<protein>
    <submittedName>
        <fullName evidence="5">2-succinylbenzoate-CoA ligase</fullName>
    </submittedName>
</protein>
<dbReference type="Pfam" id="PF00501">
    <property type="entry name" value="AMP-binding"/>
    <property type="match status" value="1"/>
</dbReference>
<feature type="domain" description="AMP-dependent synthetase/ligase" evidence="3">
    <location>
        <begin position="1"/>
        <end position="143"/>
    </location>
</feature>
<dbReference type="GO" id="GO:0016874">
    <property type="term" value="F:ligase activity"/>
    <property type="evidence" value="ECO:0007669"/>
    <property type="project" value="UniProtKB-KW"/>
</dbReference>
<dbReference type="InterPro" id="IPR000873">
    <property type="entry name" value="AMP-dep_synth/lig_dom"/>
</dbReference>
<evidence type="ECO:0000256" key="2">
    <source>
        <dbReference type="ARBA" id="ARBA00022598"/>
    </source>
</evidence>
<keyword evidence="6" id="KW-1185">Reference proteome</keyword>
<dbReference type="InterPro" id="IPR045851">
    <property type="entry name" value="AMP-bd_C_sf"/>
</dbReference>
<dbReference type="PANTHER" id="PTHR43201">
    <property type="entry name" value="ACYL-COA SYNTHETASE"/>
    <property type="match status" value="1"/>
</dbReference>
<dbReference type="InterPro" id="IPR042099">
    <property type="entry name" value="ANL_N_sf"/>
</dbReference>
<evidence type="ECO:0000313" key="6">
    <source>
        <dbReference type="Proteomes" id="UP000738126"/>
    </source>
</evidence>
<name>A0ABS1E703_9GAMM</name>
<proteinExistence type="inferred from homology"/>
<evidence type="ECO:0000313" key="5">
    <source>
        <dbReference type="EMBL" id="MBK1727488.1"/>
    </source>
</evidence>
<dbReference type="Gene3D" id="3.40.50.12780">
    <property type="entry name" value="N-terminal domain of ligase-like"/>
    <property type="match status" value="1"/>
</dbReference>
<comment type="similarity">
    <text evidence="1">Belongs to the ATP-dependent AMP-binding enzyme family.</text>
</comment>
<organism evidence="5 6">
    <name type="scientific">Halorhodospira neutriphila</name>
    <dbReference type="NCBI Taxonomy" id="168379"/>
    <lineage>
        <taxon>Bacteria</taxon>
        <taxon>Pseudomonadati</taxon>
        <taxon>Pseudomonadota</taxon>
        <taxon>Gammaproteobacteria</taxon>
        <taxon>Chromatiales</taxon>
        <taxon>Ectothiorhodospiraceae</taxon>
        <taxon>Halorhodospira</taxon>
    </lineage>
</organism>
<dbReference type="RefSeq" id="WP_200260875.1">
    <property type="nucleotide sequence ID" value="NZ_NRSH01000162.1"/>
</dbReference>